<reference evidence="2 3" key="1">
    <citation type="journal article" date="2013" name="BMC Genomics">
        <title>The miniature genome of a carnivorous plant Genlisea aurea contains a low number of genes and short non-coding sequences.</title>
        <authorList>
            <person name="Leushkin E.V."/>
            <person name="Sutormin R.A."/>
            <person name="Nabieva E.R."/>
            <person name="Penin A.A."/>
            <person name="Kondrashov A.S."/>
            <person name="Logacheva M.D."/>
        </authorList>
    </citation>
    <scope>NUCLEOTIDE SEQUENCE [LARGE SCALE GENOMIC DNA]</scope>
</reference>
<comment type="caution">
    <text evidence="2">The sequence shown here is derived from an EMBL/GenBank/DDBJ whole genome shotgun (WGS) entry which is preliminary data.</text>
</comment>
<protein>
    <submittedName>
        <fullName evidence="2">Uncharacterized protein</fullName>
    </submittedName>
</protein>
<dbReference type="EMBL" id="AUSU01000960">
    <property type="protein sequence ID" value="EPS72126.1"/>
    <property type="molecule type" value="Genomic_DNA"/>
</dbReference>
<sequence length="54" mass="5907">NRIRRGCGLRAGAGPSTVSYAVAFFLPVSLLVVTVITSIRVADKLDQKYLEEVR</sequence>
<gene>
    <name evidence="2" type="ORF">M569_02634</name>
</gene>
<keyword evidence="1" id="KW-0812">Transmembrane</keyword>
<dbReference type="PANTHER" id="PTHR37753:SF1">
    <property type="entry name" value="OS01G0940600 PROTEIN"/>
    <property type="match status" value="1"/>
</dbReference>
<accession>S8D3Z4</accession>
<evidence type="ECO:0000256" key="1">
    <source>
        <dbReference type="SAM" id="Phobius"/>
    </source>
</evidence>
<dbReference type="PANTHER" id="PTHR37753">
    <property type="entry name" value="OS01G0940600 PROTEIN"/>
    <property type="match status" value="1"/>
</dbReference>
<feature type="non-terminal residue" evidence="2">
    <location>
        <position position="1"/>
    </location>
</feature>
<evidence type="ECO:0000313" key="2">
    <source>
        <dbReference type="EMBL" id="EPS72126.1"/>
    </source>
</evidence>
<dbReference type="Proteomes" id="UP000015453">
    <property type="component" value="Unassembled WGS sequence"/>
</dbReference>
<feature type="non-terminal residue" evidence="2">
    <location>
        <position position="54"/>
    </location>
</feature>
<keyword evidence="3" id="KW-1185">Reference proteome</keyword>
<name>S8D3Z4_9LAMI</name>
<dbReference type="OrthoDB" id="786736at2759"/>
<dbReference type="AlphaFoldDB" id="S8D3Z4"/>
<keyword evidence="1" id="KW-1133">Transmembrane helix</keyword>
<evidence type="ECO:0000313" key="3">
    <source>
        <dbReference type="Proteomes" id="UP000015453"/>
    </source>
</evidence>
<keyword evidence="1" id="KW-0472">Membrane</keyword>
<organism evidence="2 3">
    <name type="scientific">Genlisea aurea</name>
    <dbReference type="NCBI Taxonomy" id="192259"/>
    <lineage>
        <taxon>Eukaryota</taxon>
        <taxon>Viridiplantae</taxon>
        <taxon>Streptophyta</taxon>
        <taxon>Embryophyta</taxon>
        <taxon>Tracheophyta</taxon>
        <taxon>Spermatophyta</taxon>
        <taxon>Magnoliopsida</taxon>
        <taxon>eudicotyledons</taxon>
        <taxon>Gunneridae</taxon>
        <taxon>Pentapetalae</taxon>
        <taxon>asterids</taxon>
        <taxon>lamiids</taxon>
        <taxon>Lamiales</taxon>
        <taxon>Lentibulariaceae</taxon>
        <taxon>Genlisea</taxon>
    </lineage>
</organism>
<proteinExistence type="predicted"/>
<feature type="transmembrane region" description="Helical" evidence="1">
    <location>
        <begin position="20"/>
        <end position="39"/>
    </location>
</feature>